<proteinExistence type="predicted"/>
<dbReference type="AlphaFoldDB" id="A0A087GS89"/>
<dbReference type="Proteomes" id="UP000029120">
    <property type="component" value="Chromosome 6"/>
</dbReference>
<dbReference type="Gramene" id="KFK32741">
    <property type="protein sequence ID" value="KFK32741"/>
    <property type="gene ID" value="AALP_AA6G282900"/>
</dbReference>
<keyword evidence="2" id="KW-1185">Reference proteome</keyword>
<dbReference type="EMBL" id="CM002874">
    <property type="protein sequence ID" value="KFK32741.1"/>
    <property type="molecule type" value="Genomic_DNA"/>
</dbReference>
<name>A0A087GS89_ARAAL</name>
<evidence type="ECO:0000313" key="2">
    <source>
        <dbReference type="Proteomes" id="UP000029120"/>
    </source>
</evidence>
<evidence type="ECO:0000313" key="1">
    <source>
        <dbReference type="EMBL" id="KFK32741.1"/>
    </source>
</evidence>
<reference evidence="2" key="1">
    <citation type="journal article" date="2015" name="Nat. Plants">
        <title>Genome expansion of Arabis alpina linked with retrotransposition and reduced symmetric DNA methylation.</title>
        <authorList>
            <person name="Willing E.M."/>
            <person name="Rawat V."/>
            <person name="Mandakova T."/>
            <person name="Maumus F."/>
            <person name="James G.V."/>
            <person name="Nordstroem K.J."/>
            <person name="Becker C."/>
            <person name="Warthmann N."/>
            <person name="Chica C."/>
            <person name="Szarzynska B."/>
            <person name="Zytnicki M."/>
            <person name="Albani M.C."/>
            <person name="Kiefer C."/>
            <person name="Bergonzi S."/>
            <person name="Castaings L."/>
            <person name="Mateos J.L."/>
            <person name="Berns M.C."/>
            <person name="Bujdoso N."/>
            <person name="Piofczyk T."/>
            <person name="de Lorenzo L."/>
            <person name="Barrero-Sicilia C."/>
            <person name="Mateos I."/>
            <person name="Piednoel M."/>
            <person name="Hagmann J."/>
            <person name="Chen-Min-Tao R."/>
            <person name="Iglesias-Fernandez R."/>
            <person name="Schuster S.C."/>
            <person name="Alonso-Blanco C."/>
            <person name="Roudier F."/>
            <person name="Carbonero P."/>
            <person name="Paz-Ares J."/>
            <person name="Davis S.J."/>
            <person name="Pecinka A."/>
            <person name="Quesneville H."/>
            <person name="Colot V."/>
            <person name="Lysak M.A."/>
            <person name="Weigel D."/>
            <person name="Coupland G."/>
            <person name="Schneeberger K."/>
        </authorList>
    </citation>
    <scope>NUCLEOTIDE SEQUENCE [LARGE SCALE GENOMIC DNA]</scope>
    <source>
        <strain evidence="2">cv. Pajares</strain>
    </source>
</reference>
<gene>
    <name evidence="1" type="ordered locus">AALP_Aa6g282900</name>
</gene>
<protein>
    <submittedName>
        <fullName evidence="1">Uncharacterized protein</fullName>
    </submittedName>
</protein>
<sequence length="172" mass="19264">MVSDTKSRVGSGSTLLCSSTHRRLRRRLHFFRRASLFLVSVPRSLFPMRSGCRVTLEVSLPLQVVHRETEGNSHRGRRKFQARAVAASTNVEDDGDFVTQLSQEDPAPIDPPTGHCPSHRLHKIDLLLLKTGSSLLVISKRFGPYGQISLEVAKLVFCERILLRRGLVLDVP</sequence>
<organism evidence="1 2">
    <name type="scientific">Arabis alpina</name>
    <name type="common">Alpine rock-cress</name>
    <dbReference type="NCBI Taxonomy" id="50452"/>
    <lineage>
        <taxon>Eukaryota</taxon>
        <taxon>Viridiplantae</taxon>
        <taxon>Streptophyta</taxon>
        <taxon>Embryophyta</taxon>
        <taxon>Tracheophyta</taxon>
        <taxon>Spermatophyta</taxon>
        <taxon>Magnoliopsida</taxon>
        <taxon>eudicotyledons</taxon>
        <taxon>Gunneridae</taxon>
        <taxon>Pentapetalae</taxon>
        <taxon>rosids</taxon>
        <taxon>malvids</taxon>
        <taxon>Brassicales</taxon>
        <taxon>Brassicaceae</taxon>
        <taxon>Arabideae</taxon>
        <taxon>Arabis</taxon>
    </lineage>
</organism>
<accession>A0A087GS89</accession>